<reference evidence="2 3" key="1">
    <citation type="submission" date="2024-04" db="EMBL/GenBank/DDBJ databases">
        <title>Tritrichomonas musculus Genome.</title>
        <authorList>
            <person name="Alves-Ferreira E."/>
            <person name="Grigg M."/>
            <person name="Lorenzi H."/>
            <person name="Galac M."/>
        </authorList>
    </citation>
    <scope>NUCLEOTIDE SEQUENCE [LARGE SCALE GENOMIC DNA]</scope>
    <source>
        <strain evidence="2 3">EAF2021</strain>
    </source>
</reference>
<name>A0ABR2KHP4_9EUKA</name>
<organism evidence="2 3">
    <name type="scientific">Tritrichomonas musculus</name>
    <dbReference type="NCBI Taxonomy" id="1915356"/>
    <lineage>
        <taxon>Eukaryota</taxon>
        <taxon>Metamonada</taxon>
        <taxon>Parabasalia</taxon>
        <taxon>Tritrichomonadida</taxon>
        <taxon>Tritrichomonadidae</taxon>
        <taxon>Tritrichomonas</taxon>
    </lineage>
</organism>
<evidence type="ECO:0000313" key="2">
    <source>
        <dbReference type="EMBL" id="KAK8890665.1"/>
    </source>
</evidence>
<evidence type="ECO:0000256" key="1">
    <source>
        <dbReference type="SAM" id="MobiDB-lite"/>
    </source>
</evidence>
<protein>
    <recommendedName>
        <fullName evidence="4">Myb-like domain-containing protein</fullName>
    </recommendedName>
</protein>
<dbReference type="EMBL" id="JAPFFF010000005">
    <property type="protein sequence ID" value="KAK8890665.1"/>
    <property type="molecule type" value="Genomic_DNA"/>
</dbReference>
<feature type="compositionally biased region" description="Polar residues" evidence="1">
    <location>
        <begin position="279"/>
        <end position="297"/>
    </location>
</feature>
<keyword evidence="3" id="KW-1185">Reference proteome</keyword>
<evidence type="ECO:0008006" key="4">
    <source>
        <dbReference type="Google" id="ProtNLM"/>
    </source>
</evidence>
<evidence type="ECO:0000313" key="3">
    <source>
        <dbReference type="Proteomes" id="UP001470230"/>
    </source>
</evidence>
<proteinExistence type="predicted"/>
<feature type="region of interest" description="Disordered" evidence="1">
    <location>
        <begin position="273"/>
        <end position="306"/>
    </location>
</feature>
<gene>
    <name evidence="2" type="ORF">M9Y10_035449</name>
</gene>
<dbReference type="InterPro" id="IPR009057">
    <property type="entry name" value="Homeodomain-like_sf"/>
</dbReference>
<comment type="caution">
    <text evidence="2">The sequence shown here is derived from an EMBL/GenBank/DDBJ whole genome shotgun (WGS) entry which is preliminary data.</text>
</comment>
<dbReference type="SUPFAM" id="SSF46689">
    <property type="entry name" value="Homeodomain-like"/>
    <property type="match status" value="1"/>
</dbReference>
<dbReference type="Proteomes" id="UP001470230">
    <property type="component" value="Unassembled WGS sequence"/>
</dbReference>
<sequence length="344" mass="40798">MKNRTKFSLKEDETIINLTREGKDIDFIISQLPQRSRKQILSRLRHLSNIETKLQWSPHEDFLLLDNFYKFGPKYDYFENIATGRKRKEIRERLKILLKKSEEQMINEEEMFIFNKIEIILRQNEDFVNYRKRKLSYNENSNQKLQLIPDIYSLISSQGKGSVKDHITMDKISDVFFTMLKETDEFKDKSNRFKERIIKYNINVLFAHLAYHHKEILCSHINNIIRLFPEKADKELFLRELNECIGEIHKVYNFNVNQSEEFIGLNSTIPIRSNKDESATSQSQSPSFPENVSQSPSLPEIVSQPDSSQVDYAFSKLFRILDNQSNEQYNLDNDQWDSLAQSQF</sequence>
<accession>A0ABR2KHP4</accession>